<feature type="transmembrane region" description="Helical" evidence="1">
    <location>
        <begin position="6"/>
        <end position="27"/>
    </location>
</feature>
<accession>A0A0E3CCI4</accession>
<gene>
    <name evidence="2" type="ORF">P608_21965</name>
</gene>
<comment type="caution">
    <text evidence="2">The sequence shown here is derived from an EMBL/GenBank/DDBJ whole genome shotgun (WGS) entry which is preliminary data.</text>
</comment>
<evidence type="ECO:0000313" key="3">
    <source>
        <dbReference type="Proteomes" id="UP000029549"/>
    </source>
</evidence>
<organism evidence="2 3">
    <name type="scientific">Comamonas thiooxydans</name>
    <dbReference type="NCBI Taxonomy" id="363952"/>
    <lineage>
        <taxon>Bacteria</taxon>
        <taxon>Pseudomonadati</taxon>
        <taxon>Pseudomonadota</taxon>
        <taxon>Betaproteobacteria</taxon>
        <taxon>Burkholderiales</taxon>
        <taxon>Comamonadaceae</taxon>
        <taxon>Comamonas</taxon>
    </lineage>
</organism>
<evidence type="ECO:0000256" key="1">
    <source>
        <dbReference type="SAM" id="Phobius"/>
    </source>
</evidence>
<proteinExistence type="predicted"/>
<keyword evidence="1" id="KW-0812">Transmembrane</keyword>
<reference evidence="2 3" key="1">
    <citation type="submission" date="2013-09" db="EMBL/GenBank/DDBJ databases">
        <title>High correlation between genotypes and phenotypes of environmental bacteria Comamonas testosteroni strains.</title>
        <authorList>
            <person name="Liu L."/>
            <person name="Zhu W."/>
            <person name="Xia X."/>
            <person name="Xu B."/>
            <person name="Luo M."/>
            <person name="Wang G."/>
        </authorList>
    </citation>
    <scope>NUCLEOTIDE SEQUENCE [LARGE SCALE GENOMIC DNA]</scope>
    <source>
        <strain evidence="2 3">DF2</strain>
    </source>
</reference>
<dbReference type="Proteomes" id="UP000029549">
    <property type="component" value="Unassembled WGS sequence"/>
</dbReference>
<dbReference type="AlphaFoldDB" id="A0A0E3CCI4"/>
<name>A0A0E3CCI4_9BURK</name>
<keyword evidence="3" id="KW-1185">Reference proteome</keyword>
<keyword evidence="1" id="KW-0472">Membrane</keyword>
<dbReference type="EMBL" id="AWTP01000144">
    <property type="protein sequence ID" value="KGH06529.1"/>
    <property type="molecule type" value="Genomic_DNA"/>
</dbReference>
<keyword evidence="1" id="KW-1133">Transmembrane helix</keyword>
<evidence type="ECO:0000313" key="2">
    <source>
        <dbReference type="EMBL" id="KGH06529.1"/>
    </source>
</evidence>
<protein>
    <submittedName>
        <fullName evidence="2">Uncharacterized protein</fullName>
    </submittedName>
</protein>
<sequence>MYVVDCMSAGWMRMFLWLMLLIMKNYLKIKLLKLMEIDFFID</sequence>